<feature type="non-terminal residue" evidence="10">
    <location>
        <position position="1"/>
    </location>
</feature>
<evidence type="ECO:0000313" key="11">
    <source>
        <dbReference type="Proteomes" id="UP000271974"/>
    </source>
</evidence>
<keyword evidence="11" id="KW-1185">Reference proteome</keyword>
<evidence type="ECO:0000256" key="5">
    <source>
        <dbReference type="ARBA" id="ARBA00023136"/>
    </source>
</evidence>
<dbReference type="SUPFAM" id="SSF53850">
    <property type="entry name" value="Periplasmic binding protein-like II"/>
    <property type="match status" value="1"/>
</dbReference>
<dbReference type="OrthoDB" id="6153791at2759"/>
<dbReference type="EMBL" id="RQTK01000022">
    <property type="protein sequence ID" value="RUS90933.1"/>
    <property type="molecule type" value="Genomic_DNA"/>
</dbReference>
<feature type="transmembrane region" description="Helical" evidence="8">
    <location>
        <begin position="257"/>
        <end position="278"/>
    </location>
</feature>
<dbReference type="Proteomes" id="UP000271974">
    <property type="component" value="Unassembled WGS sequence"/>
</dbReference>
<keyword evidence="6" id="KW-0675">Receptor</keyword>
<dbReference type="GO" id="GO:0015276">
    <property type="term" value="F:ligand-gated monoatomic ion channel activity"/>
    <property type="evidence" value="ECO:0007669"/>
    <property type="project" value="InterPro"/>
</dbReference>
<comment type="subcellular location">
    <subcellularLocation>
        <location evidence="1">Cell membrane</location>
        <topology evidence="1">Multi-pass membrane protein</topology>
    </subcellularLocation>
</comment>
<keyword evidence="4 8" id="KW-1133">Transmembrane helix</keyword>
<evidence type="ECO:0000256" key="2">
    <source>
        <dbReference type="ARBA" id="ARBA00022475"/>
    </source>
</evidence>
<evidence type="ECO:0000259" key="9">
    <source>
        <dbReference type="Pfam" id="PF00060"/>
    </source>
</evidence>
<protein>
    <recommendedName>
        <fullName evidence="9">Ionotropic glutamate receptor C-terminal domain-containing protein</fullName>
    </recommendedName>
</protein>
<dbReference type="InterPro" id="IPR001320">
    <property type="entry name" value="Iontro_rcpt_C"/>
</dbReference>
<dbReference type="STRING" id="188477.A0A433UAW7"/>
<keyword evidence="5 8" id="KW-0472">Membrane</keyword>
<feature type="domain" description="Ionotropic glutamate receptor C-terminal" evidence="9">
    <location>
        <begin position="181"/>
        <end position="347"/>
    </location>
</feature>
<keyword evidence="2" id="KW-1003">Cell membrane</keyword>
<proteinExistence type="predicted"/>
<evidence type="ECO:0000256" key="8">
    <source>
        <dbReference type="SAM" id="Phobius"/>
    </source>
</evidence>
<keyword evidence="7" id="KW-0325">Glycoprotein</keyword>
<evidence type="ECO:0000313" key="10">
    <source>
        <dbReference type="EMBL" id="RUS90933.1"/>
    </source>
</evidence>
<evidence type="ECO:0000256" key="6">
    <source>
        <dbReference type="ARBA" id="ARBA00023170"/>
    </source>
</evidence>
<dbReference type="AlphaFoldDB" id="A0A433UAW7"/>
<name>A0A433UAW7_ELYCH</name>
<dbReference type="PANTHER" id="PTHR42643:SF24">
    <property type="entry name" value="IONOTROPIC RECEPTOR 60A"/>
    <property type="match status" value="1"/>
</dbReference>
<gene>
    <name evidence="10" type="ORF">EGW08_001330</name>
</gene>
<organism evidence="10 11">
    <name type="scientific">Elysia chlorotica</name>
    <name type="common">Eastern emerald elysia</name>
    <name type="synonym">Sea slug</name>
    <dbReference type="NCBI Taxonomy" id="188477"/>
    <lineage>
        <taxon>Eukaryota</taxon>
        <taxon>Metazoa</taxon>
        <taxon>Spiralia</taxon>
        <taxon>Lophotrochozoa</taxon>
        <taxon>Mollusca</taxon>
        <taxon>Gastropoda</taxon>
        <taxon>Heterobranchia</taxon>
        <taxon>Euthyneura</taxon>
        <taxon>Panpulmonata</taxon>
        <taxon>Sacoglossa</taxon>
        <taxon>Placobranchoidea</taxon>
        <taxon>Plakobranchidae</taxon>
        <taxon>Elysia</taxon>
    </lineage>
</organism>
<dbReference type="Gene3D" id="3.40.190.10">
    <property type="entry name" value="Periplasmic binding protein-like II"/>
    <property type="match status" value="3"/>
</dbReference>
<sequence length="504" mass="57134">HTLMWRTNRTREFEAIQSLDVEPVMNRVSRFNPPHTDRQTKQRCPLFPNIRNTMNGRPLVFVSKEWRNFLVYDEAGGSVKYSGLVYELARVLSTSMNFSFTFSPDPSATRNVTWDELRALVVSGGVGDALFSLFYTTASVGFNFSQPYPFYHINMTGAYASKPQTCVRLFVDKLDPHIIIFCVVSFVCVLILYTYLCNLREPSRRDDLNQGSTHWHTDSQTTCDLSYLWHFWRQMCEMFFPLHGSCYSQGNVPQPCFFSGKILLFFWFMFVIILTAIFKGHLASRLMSCYPSPPFATFRELVNRTDHRWGHNTDSSFLNVMRDAKGDILSELYSKMTRFAEHDPGVTPATSNALVLKASREERFVAIIGSLILKEILYANDIPNIKVIPDSLGINGLAPILPPDSELTQLMSEHIIALHETGIFNELADRMFSRIKTNPSANSSLIAHNHSGVQTYDQNRNNKVDIEGGCLFSAFLALAAFLVLLIELAMVHAKTTLSSGCTKT</sequence>
<evidence type="ECO:0000256" key="4">
    <source>
        <dbReference type="ARBA" id="ARBA00022989"/>
    </source>
</evidence>
<keyword evidence="3 8" id="KW-0812">Transmembrane</keyword>
<accession>A0A433UAW7</accession>
<dbReference type="Pfam" id="PF00060">
    <property type="entry name" value="Lig_chan"/>
    <property type="match status" value="1"/>
</dbReference>
<feature type="transmembrane region" description="Helical" evidence="8">
    <location>
        <begin position="470"/>
        <end position="490"/>
    </location>
</feature>
<dbReference type="PANTHER" id="PTHR42643">
    <property type="entry name" value="IONOTROPIC RECEPTOR 20A-RELATED"/>
    <property type="match status" value="1"/>
</dbReference>
<feature type="transmembrane region" description="Helical" evidence="8">
    <location>
        <begin position="178"/>
        <end position="196"/>
    </location>
</feature>
<dbReference type="GO" id="GO:0050906">
    <property type="term" value="P:detection of stimulus involved in sensory perception"/>
    <property type="evidence" value="ECO:0007669"/>
    <property type="project" value="UniProtKB-ARBA"/>
</dbReference>
<reference evidence="10 11" key="1">
    <citation type="submission" date="2019-01" db="EMBL/GenBank/DDBJ databases">
        <title>A draft genome assembly of the solar-powered sea slug Elysia chlorotica.</title>
        <authorList>
            <person name="Cai H."/>
            <person name="Li Q."/>
            <person name="Fang X."/>
            <person name="Li J."/>
            <person name="Curtis N.E."/>
            <person name="Altenburger A."/>
            <person name="Shibata T."/>
            <person name="Feng M."/>
            <person name="Maeda T."/>
            <person name="Schwartz J.A."/>
            <person name="Shigenobu S."/>
            <person name="Lundholm N."/>
            <person name="Nishiyama T."/>
            <person name="Yang H."/>
            <person name="Hasebe M."/>
            <person name="Li S."/>
            <person name="Pierce S.K."/>
            <person name="Wang J."/>
        </authorList>
    </citation>
    <scope>NUCLEOTIDE SEQUENCE [LARGE SCALE GENOMIC DNA]</scope>
    <source>
        <strain evidence="10">EC2010</strain>
        <tissue evidence="10">Whole organism of an adult</tissue>
    </source>
</reference>
<dbReference type="GO" id="GO:0005886">
    <property type="term" value="C:plasma membrane"/>
    <property type="evidence" value="ECO:0007669"/>
    <property type="project" value="UniProtKB-SubCell"/>
</dbReference>
<evidence type="ECO:0000256" key="1">
    <source>
        <dbReference type="ARBA" id="ARBA00004651"/>
    </source>
</evidence>
<feature type="non-terminal residue" evidence="10">
    <location>
        <position position="504"/>
    </location>
</feature>
<dbReference type="InterPro" id="IPR052192">
    <property type="entry name" value="Insect_Ionotropic_Sensory_Rcpt"/>
</dbReference>
<comment type="caution">
    <text evidence="10">The sequence shown here is derived from an EMBL/GenBank/DDBJ whole genome shotgun (WGS) entry which is preliminary data.</text>
</comment>
<evidence type="ECO:0000256" key="7">
    <source>
        <dbReference type="ARBA" id="ARBA00023180"/>
    </source>
</evidence>
<evidence type="ECO:0000256" key="3">
    <source>
        <dbReference type="ARBA" id="ARBA00022692"/>
    </source>
</evidence>